<dbReference type="PANTHER" id="PTHR10961">
    <property type="entry name" value="PEROXISOMAL SARCOSINE OXIDASE"/>
    <property type="match status" value="1"/>
</dbReference>
<dbReference type="Gene3D" id="3.50.50.60">
    <property type="entry name" value="FAD/NAD(P)-binding domain"/>
    <property type="match status" value="1"/>
</dbReference>
<evidence type="ECO:0000313" key="7">
    <source>
        <dbReference type="Proteomes" id="UP000619238"/>
    </source>
</evidence>
<evidence type="ECO:0000256" key="4">
    <source>
        <dbReference type="ARBA" id="ARBA00023002"/>
    </source>
</evidence>
<dbReference type="InterPro" id="IPR045170">
    <property type="entry name" value="MTOX"/>
</dbReference>
<organism evidence="6 7">
    <name type="scientific">Kordia aestuariivivens</name>
    <dbReference type="NCBI Taxonomy" id="2759037"/>
    <lineage>
        <taxon>Bacteria</taxon>
        <taxon>Pseudomonadati</taxon>
        <taxon>Bacteroidota</taxon>
        <taxon>Flavobacteriia</taxon>
        <taxon>Flavobacteriales</taxon>
        <taxon>Flavobacteriaceae</taxon>
        <taxon>Kordia</taxon>
    </lineage>
</organism>
<comment type="cofactor">
    <cofactor evidence="1">
        <name>FAD</name>
        <dbReference type="ChEBI" id="CHEBI:57692"/>
    </cofactor>
</comment>
<reference evidence="6 7" key="1">
    <citation type="submission" date="2020-07" db="EMBL/GenBank/DDBJ databases">
        <title>Description of Kordia aestuariivivens sp. nov., isolated from a tidal flat.</title>
        <authorList>
            <person name="Park S."/>
            <person name="Yoon J.-H."/>
        </authorList>
    </citation>
    <scope>NUCLEOTIDE SEQUENCE [LARGE SCALE GENOMIC DNA]</scope>
    <source>
        <strain evidence="6 7">YSTF-M3</strain>
    </source>
</reference>
<dbReference type="Pfam" id="PF01266">
    <property type="entry name" value="DAO"/>
    <property type="match status" value="1"/>
</dbReference>
<evidence type="ECO:0000259" key="5">
    <source>
        <dbReference type="Pfam" id="PF01266"/>
    </source>
</evidence>
<dbReference type="Proteomes" id="UP000619238">
    <property type="component" value="Unassembled WGS sequence"/>
</dbReference>
<dbReference type="InterPro" id="IPR006076">
    <property type="entry name" value="FAD-dep_OxRdtase"/>
</dbReference>
<evidence type="ECO:0000256" key="3">
    <source>
        <dbReference type="ARBA" id="ARBA00022827"/>
    </source>
</evidence>
<protein>
    <submittedName>
        <fullName evidence="6">FAD-binding oxidoreductase</fullName>
    </submittedName>
</protein>
<keyword evidence="7" id="KW-1185">Reference proteome</keyword>
<evidence type="ECO:0000313" key="6">
    <source>
        <dbReference type="EMBL" id="MBC8756879.1"/>
    </source>
</evidence>
<name>A0ABR7QEA7_9FLAO</name>
<sequence length="380" mass="42560">MNNVFDIIVIGAGIYGSSCSFFLKNTKNKVLLIEKGKAGSCGATSYSRGITRVYDPDIEHSFQSYTSIIDLLNWKENNYPGISPFNKSGFLYLLDEQKLPDLKNTFSFVDRNLYPMEILSQSKLLEKAPWIKNSKNKVGIYEKHGGYGNPALTAANFVEGFLSKGGELYDNCTVQSIRSTSADNWEVQLSEGVVKAKVVLMTAGALTNKIVENLPIHTRSISLTHVATNKHKIDIPVVDEEIEVYVAPGSGLSFYTGSQKFEKTKFPEELSKDSVKIIDNSMERLNRFLKPEINKNPINCIYGYDSYTEFKKPIVQFLPNNNGLYVATGFSGRGYKCCISISKSVAEEINGYIDGKEMPNTVQWRYKLPSDHFAFNTTIL</sequence>
<evidence type="ECO:0000256" key="2">
    <source>
        <dbReference type="ARBA" id="ARBA00022630"/>
    </source>
</evidence>
<keyword evidence="2" id="KW-0285">Flavoprotein</keyword>
<dbReference type="SUPFAM" id="SSF51905">
    <property type="entry name" value="FAD/NAD(P)-binding domain"/>
    <property type="match status" value="1"/>
</dbReference>
<keyword evidence="4" id="KW-0560">Oxidoreductase</keyword>
<proteinExistence type="predicted"/>
<dbReference type="RefSeq" id="WP_187563920.1">
    <property type="nucleotide sequence ID" value="NZ_JACGWS010000014.1"/>
</dbReference>
<evidence type="ECO:0000256" key="1">
    <source>
        <dbReference type="ARBA" id="ARBA00001974"/>
    </source>
</evidence>
<dbReference type="Gene3D" id="3.30.9.10">
    <property type="entry name" value="D-Amino Acid Oxidase, subunit A, domain 2"/>
    <property type="match status" value="1"/>
</dbReference>
<comment type="caution">
    <text evidence="6">The sequence shown here is derived from an EMBL/GenBank/DDBJ whole genome shotgun (WGS) entry which is preliminary data.</text>
</comment>
<accession>A0ABR7QEA7</accession>
<keyword evidence="3" id="KW-0274">FAD</keyword>
<gene>
    <name evidence="6" type="ORF">H2O64_19555</name>
</gene>
<dbReference type="EMBL" id="JACGWS010000014">
    <property type="protein sequence ID" value="MBC8756879.1"/>
    <property type="molecule type" value="Genomic_DNA"/>
</dbReference>
<feature type="domain" description="FAD dependent oxidoreductase" evidence="5">
    <location>
        <begin position="6"/>
        <end position="347"/>
    </location>
</feature>
<dbReference type="InterPro" id="IPR036188">
    <property type="entry name" value="FAD/NAD-bd_sf"/>
</dbReference>
<dbReference type="PANTHER" id="PTHR10961:SF7">
    <property type="entry name" value="FAD DEPENDENT OXIDOREDUCTASE DOMAIN-CONTAINING PROTEIN"/>
    <property type="match status" value="1"/>
</dbReference>